<proteinExistence type="predicted"/>
<dbReference type="Proteomes" id="UP000626554">
    <property type="component" value="Unassembled WGS sequence"/>
</dbReference>
<dbReference type="RefSeq" id="WP_176900191.1">
    <property type="nucleotide sequence ID" value="NZ_JABKAV010000032.1"/>
</dbReference>
<feature type="transmembrane region" description="Helical" evidence="1">
    <location>
        <begin position="108"/>
        <end position="127"/>
    </location>
</feature>
<name>A0ABX2Q3K0_9BACT</name>
<keyword evidence="1" id="KW-1133">Transmembrane helix</keyword>
<organism evidence="2 3">
    <name type="scientific">Hymenobacter terrestris</name>
    <dbReference type="NCBI Taxonomy" id="2748310"/>
    <lineage>
        <taxon>Bacteria</taxon>
        <taxon>Pseudomonadati</taxon>
        <taxon>Bacteroidota</taxon>
        <taxon>Cytophagia</taxon>
        <taxon>Cytophagales</taxon>
        <taxon>Hymenobacteraceae</taxon>
        <taxon>Hymenobacter</taxon>
    </lineage>
</organism>
<gene>
    <name evidence="2" type="ORF">HW556_11515</name>
</gene>
<evidence type="ECO:0000256" key="1">
    <source>
        <dbReference type="SAM" id="Phobius"/>
    </source>
</evidence>
<feature type="transmembrane region" description="Helical" evidence="1">
    <location>
        <begin position="7"/>
        <end position="34"/>
    </location>
</feature>
<dbReference type="InterPro" id="IPR018723">
    <property type="entry name" value="DUF2254_membrane"/>
</dbReference>
<dbReference type="EMBL" id="JABKAV010000032">
    <property type="protein sequence ID" value="NVO85507.1"/>
    <property type="molecule type" value="Genomic_DNA"/>
</dbReference>
<dbReference type="Pfam" id="PF10011">
    <property type="entry name" value="DUF2254"/>
    <property type="match status" value="1"/>
</dbReference>
<evidence type="ECO:0000313" key="2">
    <source>
        <dbReference type="EMBL" id="NVO85507.1"/>
    </source>
</evidence>
<sequence>MNRLKTWWLGINSSLWFVPALMVLGALVLAYALVLLDAGTSNKWTDNYPLLFGAGADGARGMLSAIASSAITVAALIFSLTLSTLATVSGQYTSRILRNFMRDRANQVVMGFFVSIFVYCLVVLRTVRGGDESGFIPPLAVSFALLMALVSIGMLIFFIHHIATSIQAANIIARAAEETIAGMTRIFPRQVGEEAGDEAEERLRTADLHWHVVMADASGYVQGVASNELLDFAGQQNAVVRLEHRLGGFITLDTPLLSVAYYDSGRPPTEEEESKLNGHFSIDTQRSINQQDVAFGFRQIVDIALKALSPGINDTTTAIMCIDRLGAMLAFLANRALDQPLRAADGQVRVIARTRDFNDFVCLAFDQIRSNGDDNVAVLLRLLSAIQTVARRTGSYARRQSLRKQCDLIEDATDTILTREYEQNQVRYRLMEVRAFLAQALLPQVPLVS</sequence>
<protein>
    <submittedName>
        <fullName evidence="2">DUF2254 domain-containing protein</fullName>
    </submittedName>
</protein>
<comment type="caution">
    <text evidence="2">The sequence shown here is derived from an EMBL/GenBank/DDBJ whole genome shotgun (WGS) entry which is preliminary data.</text>
</comment>
<reference evidence="2 3" key="1">
    <citation type="submission" date="2020-05" db="EMBL/GenBank/DDBJ databases">
        <title>Hymenobacter terrestris sp. nov. and Hymenobacter lapidiphilus sp. nov., isolated from regoliths in Antarctica.</title>
        <authorList>
            <person name="Sedlacek I."/>
            <person name="Pantucek R."/>
            <person name="Zeman M."/>
            <person name="Holochova P."/>
            <person name="Kralova S."/>
            <person name="Stankova E."/>
            <person name="Sedo O."/>
            <person name="Micenkova L."/>
            <person name="Svec P."/>
            <person name="Gupta V."/>
            <person name="Sood U."/>
            <person name="Korpole U.S."/>
            <person name="Lal R."/>
        </authorList>
    </citation>
    <scope>NUCLEOTIDE SEQUENCE [LARGE SCALE GENOMIC DNA]</scope>
    <source>
        <strain evidence="2 3">P5252</strain>
    </source>
</reference>
<keyword evidence="1" id="KW-0812">Transmembrane</keyword>
<accession>A0ABX2Q3K0</accession>
<keyword evidence="1" id="KW-0472">Membrane</keyword>
<feature type="transmembrane region" description="Helical" evidence="1">
    <location>
        <begin position="139"/>
        <end position="159"/>
    </location>
</feature>
<keyword evidence="3" id="KW-1185">Reference proteome</keyword>
<evidence type="ECO:0000313" key="3">
    <source>
        <dbReference type="Proteomes" id="UP000626554"/>
    </source>
</evidence>
<feature type="transmembrane region" description="Helical" evidence="1">
    <location>
        <begin position="65"/>
        <end position="88"/>
    </location>
</feature>